<dbReference type="SMART" id="SM00845">
    <property type="entry name" value="GatB_Yqey"/>
    <property type="match status" value="1"/>
</dbReference>
<dbReference type="NCBIfam" id="NF004012">
    <property type="entry name" value="PRK05477.1-2"/>
    <property type="match status" value="1"/>
</dbReference>
<comment type="catalytic activity">
    <reaction evidence="9">
        <text>L-glutamyl-tRNA(Gln) + L-glutamine + ATP + H2O = L-glutaminyl-tRNA(Gln) + L-glutamate + ADP + phosphate + H(+)</text>
        <dbReference type="Rhea" id="RHEA:17521"/>
        <dbReference type="Rhea" id="RHEA-COMP:9681"/>
        <dbReference type="Rhea" id="RHEA-COMP:9684"/>
        <dbReference type="ChEBI" id="CHEBI:15377"/>
        <dbReference type="ChEBI" id="CHEBI:15378"/>
        <dbReference type="ChEBI" id="CHEBI:29985"/>
        <dbReference type="ChEBI" id="CHEBI:30616"/>
        <dbReference type="ChEBI" id="CHEBI:43474"/>
        <dbReference type="ChEBI" id="CHEBI:58359"/>
        <dbReference type="ChEBI" id="CHEBI:78520"/>
        <dbReference type="ChEBI" id="CHEBI:78521"/>
        <dbReference type="ChEBI" id="CHEBI:456216"/>
    </reaction>
</comment>
<keyword evidence="5" id="KW-0067">ATP-binding</keyword>
<dbReference type="Pfam" id="PF02934">
    <property type="entry name" value="GatB_N"/>
    <property type="match status" value="1"/>
</dbReference>
<dbReference type="GO" id="GO:0070681">
    <property type="term" value="P:glutaminyl-tRNAGln biosynthesis via transamidation"/>
    <property type="evidence" value="ECO:0007669"/>
    <property type="project" value="TreeGrafter"/>
</dbReference>
<dbReference type="SUPFAM" id="SSF89095">
    <property type="entry name" value="GatB/YqeY motif"/>
    <property type="match status" value="1"/>
</dbReference>
<dbReference type="InterPro" id="IPR014746">
    <property type="entry name" value="Gln_synth/guanido_kin_cat_dom"/>
</dbReference>
<dbReference type="GO" id="GO:0016740">
    <property type="term" value="F:transferase activity"/>
    <property type="evidence" value="ECO:0007669"/>
    <property type="project" value="UniProtKB-KW"/>
</dbReference>
<organism evidence="11">
    <name type="scientific">hydrothermal vent metagenome</name>
    <dbReference type="NCBI Taxonomy" id="652676"/>
    <lineage>
        <taxon>unclassified sequences</taxon>
        <taxon>metagenomes</taxon>
        <taxon>ecological metagenomes</taxon>
    </lineage>
</organism>
<dbReference type="NCBIfam" id="NF004015">
    <property type="entry name" value="PRK05477.1-5"/>
    <property type="match status" value="1"/>
</dbReference>
<dbReference type="InterPro" id="IPR003789">
    <property type="entry name" value="Asn/Gln_tRNA_amidoTrase-B-like"/>
</dbReference>
<dbReference type="Gene3D" id="1.10.150.380">
    <property type="entry name" value="GatB domain, N-terminal subdomain"/>
    <property type="match status" value="1"/>
</dbReference>
<dbReference type="PANTHER" id="PTHR11659:SF0">
    <property type="entry name" value="GLUTAMYL-TRNA(GLN) AMIDOTRANSFERASE SUBUNIT B, MITOCHONDRIAL"/>
    <property type="match status" value="1"/>
</dbReference>
<evidence type="ECO:0000256" key="1">
    <source>
        <dbReference type="ARBA" id="ARBA00005306"/>
    </source>
</evidence>
<dbReference type="InterPro" id="IPR017958">
    <property type="entry name" value="Gln-tRNA_amidoTrfase_suB_CS"/>
</dbReference>
<evidence type="ECO:0000256" key="4">
    <source>
        <dbReference type="ARBA" id="ARBA00022741"/>
    </source>
</evidence>
<dbReference type="InterPro" id="IPR018027">
    <property type="entry name" value="Asn/Gln_amidotransferase"/>
</dbReference>
<dbReference type="InterPro" id="IPR004413">
    <property type="entry name" value="GatB"/>
</dbReference>
<dbReference type="GO" id="GO:0006412">
    <property type="term" value="P:translation"/>
    <property type="evidence" value="ECO:0007669"/>
    <property type="project" value="UniProtKB-KW"/>
</dbReference>
<proteinExistence type="inferred from homology"/>
<evidence type="ECO:0000256" key="6">
    <source>
        <dbReference type="ARBA" id="ARBA00022917"/>
    </source>
</evidence>
<dbReference type="GO" id="GO:0005524">
    <property type="term" value="F:ATP binding"/>
    <property type="evidence" value="ECO:0007669"/>
    <property type="project" value="UniProtKB-KW"/>
</dbReference>
<keyword evidence="4" id="KW-0547">Nucleotide-binding</keyword>
<comment type="subunit">
    <text evidence="2">Heterotrimer of A, B and C subunits.</text>
</comment>
<dbReference type="PROSITE" id="PS01234">
    <property type="entry name" value="GATB"/>
    <property type="match status" value="1"/>
</dbReference>
<comment type="similarity">
    <text evidence="1">Belongs to the GatB/GatE family. GatB subfamily.</text>
</comment>
<dbReference type="Gene3D" id="1.10.10.410">
    <property type="match status" value="1"/>
</dbReference>
<comment type="catalytic activity">
    <reaction evidence="8">
        <text>L-aspartyl-tRNA(Asn) + L-glutamine + ATP + H2O = L-asparaginyl-tRNA(Asn) + L-glutamate + ADP + phosphate + 2 H(+)</text>
        <dbReference type="Rhea" id="RHEA:14513"/>
        <dbReference type="Rhea" id="RHEA-COMP:9674"/>
        <dbReference type="Rhea" id="RHEA-COMP:9677"/>
        <dbReference type="ChEBI" id="CHEBI:15377"/>
        <dbReference type="ChEBI" id="CHEBI:15378"/>
        <dbReference type="ChEBI" id="CHEBI:29985"/>
        <dbReference type="ChEBI" id="CHEBI:30616"/>
        <dbReference type="ChEBI" id="CHEBI:43474"/>
        <dbReference type="ChEBI" id="CHEBI:58359"/>
        <dbReference type="ChEBI" id="CHEBI:78515"/>
        <dbReference type="ChEBI" id="CHEBI:78516"/>
        <dbReference type="ChEBI" id="CHEBI:456216"/>
    </reaction>
</comment>
<dbReference type="EC" id="6.3.5.6" evidence="11"/>
<reference evidence="11" key="1">
    <citation type="submission" date="2018-06" db="EMBL/GenBank/DDBJ databases">
        <authorList>
            <person name="Zhirakovskaya E."/>
        </authorList>
    </citation>
    <scope>NUCLEOTIDE SEQUENCE</scope>
</reference>
<dbReference type="EMBL" id="UOEA01000034">
    <property type="protein sequence ID" value="VAV83021.1"/>
    <property type="molecule type" value="Genomic_DNA"/>
</dbReference>
<dbReference type="AlphaFoldDB" id="A0A3B0QRG4"/>
<evidence type="ECO:0000259" key="10">
    <source>
        <dbReference type="SMART" id="SM00845"/>
    </source>
</evidence>
<evidence type="ECO:0000256" key="9">
    <source>
        <dbReference type="ARBA" id="ARBA00047913"/>
    </source>
</evidence>
<dbReference type="FunFam" id="1.10.10.410:FF:000001">
    <property type="entry name" value="Aspartyl/glutamyl-tRNA(Asn/Gln) amidotransferase subunit B"/>
    <property type="match status" value="1"/>
</dbReference>
<dbReference type="EC" id="6.3.5.7" evidence="11"/>
<dbReference type="InterPro" id="IPR006075">
    <property type="entry name" value="Asn/Gln-tRNA_Trfase_suB/E_cat"/>
</dbReference>
<keyword evidence="11" id="KW-0808">Transferase</keyword>
<dbReference type="HAMAP" id="MF_00121">
    <property type="entry name" value="GatB"/>
    <property type="match status" value="1"/>
</dbReference>
<sequence>MTNYETVIGLEIHAQLKTNSKLFCACPTVFGVEPNTQVCPVCLGMPGVLPVINEKAINYAVQMALALGCKINARSIFARKNYFYPDLPKGYQISQFDEPFSELGEIDIATEGRGPRTIGVTRVHMEDDAGKLQHGEAVATSLRLPEDADSSFVDLNRTGMPLIEIVSEPDMRSADEAVAYFKAIRDIILYLGICDGNMQEGSLRCDANVSIRPEGQEKLGTKAELKNMNSFKFIKDAINFEVARQRDLIESGGAVLQETRLFDPASGVTRPMRTKEEAHDYRYFPEPDLLPLLIPDEMVEELRAKLPELPQAKRARFIAEYKLPPYDAGVLTASKDLAAYFEDTVKLSDDAKTVSNWIMGELLRLLKETSKDLSDSLVTPKKLAGLLTLVKEGKISNKIGKEVFEEIFTTGKEPSAIVEAKGISQISDTGELEGIIDKIIADNQDSVERYRAGKTKLMGFFVGETMKATKGRANPGLVSKMLKEKLS</sequence>
<dbReference type="Pfam" id="PF02637">
    <property type="entry name" value="GatB_Yqey"/>
    <property type="match status" value="1"/>
</dbReference>
<dbReference type="PANTHER" id="PTHR11659">
    <property type="entry name" value="GLUTAMYL-TRNA GLN AMIDOTRANSFERASE SUBUNIT B MITOCHONDRIAL AND PROKARYOTIC PET112-RELATED"/>
    <property type="match status" value="1"/>
</dbReference>
<dbReference type="GO" id="GO:0050566">
    <property type="term" value="F:asparaginyl-tRNA synthase (glutamine-hydrolyzing) activity"/>
    <property type="evidence" value="ECO:0007669"/>
    <property type="project" value="UniProtKB-EC"/>
</dbReference>
<accession>A0A3B0QRG4</accession>
<dbReference type="GO" id="GO:0050567">
    <property type="term" value="F:glutaminyl-tRNA synthase (glutamine-hydrolyzing) activity"/>
    <property type="evidence" value="ECO:0007669"/>
    <property type="project" value="UniProtKB-EC"/>
</dbReference>
<evidence type="ECO:0000256" key="8">
    <source>
        <dbReference type="ARBA" id="ARBA00047380"/>
    </source>
</evidence>
<evidence type="ECO:0000313" key="11">
    <source>
        <dbReference type="EMBL" id="VAV83021.1"/>
    </source>
</evidence>
<dbReference type="FunFam" id="1.10.150.380:FF:000001">
    <property type="entry name" value="Aspartyl/glutamyl-tRNA(Asn/Gln) amidotransferase subunit B"/>
    <property type="match status" value="1"/>
</dbReference>
<gene>
    <name evidence="11" type="ORF">MNBD_DELTA01-676</name>
</gene>
<keyword evidence="6" id="KW-0648">Protein biosynthesis</keyword>
<keyword evidence="3 11" id="KW-0436">Ligase</keyword>
<protein>
    <submittedName>
        <fullName evidence="11">Aspartyl-tRNA(Asn) amidotransferase subunit B @ Glutamyl-tRNA(Gln) amidotransferase subunit B</fullName>
        <ecNumber evidence="11">6.3.5.6</ecNumber>
        <ecNumber evidence="11">6.3.5.7</ecNumber>
    </submittedName>
</protein>
<feature type="domain" description="Asn/Gln amidotransferase" evidence="10">
    <location>
        <begin position="339"/>
        <end position="486"/>
    </location>
</feature>
<dbReference type="NCBIfam" id="TIGR00133">
    <property type="entry name" value="gatB"/>
    <property type="match status" value="1"/>
</dbReference>
<name>A0A3B0QRG4_9ZZZZ</name>
<dbReference type="InterPro" id="IPR042114">
    <property type="entry name" value="GatB_C_1"/>
</dbReference>
<comment type="function">
    <text evidence="7">Allows the formation of correctly charged Asn-tRNA(Asn) or Gln-tRNA(Gln) through the transamidation of misacylated Asp-tRNA(Asn) or Glu-tRNA(Gln) in organisms which lack either or both of asparaginyl-tRNA or glutaminyl-tRNA synthetases. The reaction takes place in the presence of glutamine and ATP through an activated phospho-Asp-tRNA(Asn) or phospho-Glu-tRNA(Gln).</text>
</comment>
<dbReference type="InterPro" id="IPR017959">
    <property type="entry name" value="Asn/Gln-tRNA_amidoTrfase_suB/E"/>
</dbReference>
<evidence type="ECO:0000256" key="5">
    <source>
        <dbReference type="ARBA" id="ARBA00022840"/>
    </source>
</evidence>
<dbReference type="SUPFAM" id="SSF55931">
    <property type="entry name" value="Glutamine synthetase/guanido kinase"/>
    <property type="match status" value="1"/>
</dbReference>
<evidence type="ECO:0000256" key="7">
    <source>
        <dbReference type="ARBA" id="ARBA00024799"/>
    </source>
</evidence>
<dbReference type="InterPro" id="IPR023168">
    <property type="entry name" value="GatB_Yqey_C_2"/>
</dbReference>
<evidence type="ECO:0000256" key="3">
    <source>
        <dbReference type="ARBA" id="ARBA00022598"/>
    </source>
</evidence>
<evidence type="ECO:0000256" key="2">
    <source>
        <dbReference type="ARBA" id="ARBA00011123"/>
    </source>
</evidence>
<dbReference type="NCBIfam" id="NF004014">
    <property type="entry name" value="PRK05477.1-4"/>
    <property type="match status" value="1"/>
</dbReference>